<proteinExistence type="predicted"/>
<keyword evidence="4" id="KW-1185">Reference proteome</keyword>
<name>A0ABT8KSS0_9BACT</name>
<dbReference type="SMART" id="SM00740">
    <property type="entry name" value="PASTA"/>
    <property type="match status" value="3"/>
</dbReference>
<evidence type="ECO:0000313" key="4">
    <source>
        <dbReference type="Proteomes" id="UP001172082"/>
    </source>
</evidence>
<gene>
    <name evidence="3" type="ORF">QQ008_20560</name>
</gene>
<feature type="transmembrane region" description="Helical" evidence="1">
    <location>
        <begin position="12"/>
        <end position="34"/>
    </location>
</feature>
<dbReference type="Proteomes" id="UP001172082">
    <property type="component" value="Unassembled WGS sequence"/>
</dbReference>
<keyword evidence="1" id="KW-0472">Membrane</keyword>
<keyword evidence="1" id="KW-1133">Transmembrane helix</keyword>
<feature type="domain" description="PASTA" evidence="2">
    <location>
        <begin position="110"/>
        <end position="180"/>
    </location>
</feature>
<dbReference type="Pfam" id="PF03793">
    <property type="entry name" value="PASTA"/>
    <property type="match status" value="2"/>
</dbReference>
<organism evidence="3 4">
    <name type="scientific">Splendidivirga corallicola</name>
    <dbReference type="NCBI Taxonomy" id="3051826"/>
    <lineage>
        <taxon>Bacteria</taxon>
        <taxon>Pseudomonadati</taxon>
        <taxon>Bacteroidota</taxon>
        <taxon>Cytophagia</taxon>
        <taxon>Cytophagales</taxon>
        <taxon>Splendidivirgaceae</taxon>
        <taxon>Splendidivirga</taxon>
    </lineage>
</organism>
<protein>
    <submittedName>
        <fullName evidence="3">PASTA domain-containing protein</fullName>
    </submittedName>
</protein>
<comment type="caution">
    <text evidence="3">The sequence shown here is derived from an EMBL/GenBank/DDBJ whole genome shotgun (WGS) entry which is preliminary data.</text>
</comment>
<dbReference type="InterPro" id="IPR005543">
    <property type="entry name" value="PASTA_dom"/>
</dbReference>
<dbReference type="Gene3D" id="3.30.10.20">
    <property type="match status" value="3"/>
</dbReference>
<sequence length="275" mass="30606">MIKKPNSVKDVAIHLVAVLALGVGLIMLFFYVYLPNATSKDETVTVPNLTGFHIDDIDNHLTDRNLIFEVTADSGYSADQAPLTVLQQYPKALSKVKEQRKIYITLNAEKPPKVRMPKLVEGSLKSAQIQLKALGLEIGKREYVPHWAFGLVLKQSYNGNEIEEGELIYKGSKIDLVIGDSNSKIDFPAPDVIGQIYDEAVFEIEGYNLKVGVVLEETEEVEEDLPPGTITRQTPGSDEHVRSGDVIDLWVKDYEEYLKTRSDSAQASNLTANEL</sequence>
<keyword evidence="1" id="KW-0812">Transmembrane</keyword>
<evidence type="ECO:0000259" key="2">
    <source>
        <dbReference type="PROSITE" id="PS51178"/>
    </source>
</evidence>
<dbReference type="EMBL" id="JAUJEA010000008">
    <property type="protein sequence ID" value="MDN5203795.1"/>
    <property type="molecule type" value="Genomic_DNA"/>
</dbReference>
<feature type="domain" description="PASTA" evidence="2">
    <location>
        <begin position="40"/>
        <end position="108"/>
    </location>
</feature>
<dbReference type="PROSITE" id="PS51178">
    <property type="entry name" value="PASTA"/>
    <property type="match status" value="3"/>
</dbReference>
<evidence type="ECO:0000256" key="1">
    <source>
        <dbReference type="SAM" id="Phobius"/>
    </source>
</evidence>
<dbReference type="RefSeq" id="WP_346753818.1">
    <property type="nucleotide sequence ID" value="NZ_JAUJEA010000008.1"/>
</dbReference>
<reference evidence="3" key="1">
    <citation type="submission" date="2023-06" db="EMBL/GenBank/DDBJ databases">
        <title>Genomic of Parafulvivirga corallium.</title>
        <authorList>
            <person name="Wang G."/>
        </authorList>
    </citation>
    <scope>NUCLEOTIDE SEQUENCE</scope>
    <source>
        <strain evidence="3">BMA10</strain>
    </source>
</reference>
<feature type="domain" description="PASTA" evidence="2">
    <location>
        <begin position="181"/>
        <end position="253"/>
    </location>
</feature>
<accession>A0ABT8KSS0</accession>
<evidence type="ECO:0000313" key="3">
    <source>
        <dbReference type="EMBL" id="MDN5203795.1"/>
    </source>
</evidence>
<dbReference type="CDD" id="cd06577">
    <property type="entry name" value="PASTA_pknB"/>
    <property type="match status" value="3"/>
</dbReference>